<gene>
    <name evidence="2" type="ORF">SAMN04487967_0387</name>
</gene>
<name>A0A1H6FN27_9EURY</name>
<dbReference type="EMBL" id="FNWL01000001">
    <property type="protein sequence ID" value="SEH11518.1"/>
    <property type="molecule type" value="Genomic_DNA"/>
</dbReference>
<dbReference type="Proteomes" id="UP000199112">
    <property type="component" value="Unassembled WGS sequence"/>
</dbReference>
<organism evidence="2 3">
    <name type="scientific">Natronorubrum sediminis</name>
    <dbReference type="NCBI Taxonomy" id="640943"/>
    <lineage>
        <taxon>Archaea</taxon>
        <taxon>Methanobacteriati</taxon>
        <taxon>Methanobacteriota</taxon>
        <taxon>Stenosarchaea group</taxon>
        <taxon>Halobacteria</taxon>
        <taxon>Halobacteriales</taxon>
        <taxon>Natrialbaceae</taxon>
        <taxon>Natronorubrum</taxon>
    </lineage>
</organism>
<dbReference type="RefSeq" id="WP_090504387.1">
    <property type="nucleotide sequence ID" value="NZ_FNWL01000001.1"/>
</dbReference>
<accession>A0A1H6FN27</accession>
<feature type="domain" description="DUF6908" evidence="1">
    <location>
        <begin position="3"/>
        <end position="110"/>
    </location>
</feature>
<proteinExistence type="predicted"/>
<evidence type="ECO:0000259" key="1">
    <source>
        <dbReference type="Pfam" id="PF21849"/>
    </source>
</evidence>
<dbReference type="OrthoDB" id="242695at2157"/>
<evidence type="ECO:0000313" key="2">
    <source>
        <dbReference type="EMBL" id="SEH11518.1"/>
    </source>
</evidence>
<sequence>MKAVQEILAQLGIQSVEQMDVNESYTVEVPGYNDLAIEKVGQQQISVAHHYVQRCDLMCDPEIVFRVENGDWIPIEFTQHPRVYQRDEDGLQLNGFIKHWDQNLRQQGFVEAAEK</sequence>
<dbReference type="Pfam" id="PF21849">
    <property type="entry name" value="DUF6908"/>
    <property type="match status" value="1"/>
</dbReference>
<reference evidence="3" key="1">
    <citation type="submission" date="2016-10" db="EMBL/GenBank/DDBJ databases">
        <authorList>
            <person name="Varghese N."/>
            <person name="Submissions S."/>
        </authorList>
    </citation>
    <scope>NUCLEOTIDE SEQUENCE [LARGE SCALE GENOMIC DNA]</scope>
    <source>
        <strain evidence="3">CGMCC 1.8981</strain>
    </source>
</reference>
<dbReference type="InterPro" id="IPR054203">
    <property type="entry name" value="DUF6908"/>
</dbReference>
<protein>
    <recommendedName>
        <fullName evidence="1">DUF6908 domain-containing protein</fullName>
    </recommendedName>
</protein>
<evidence type="ECO:0000313" key="3">
    <source>
        <dbReference type="Proteomes" id="UP000199112"/>
    </source>
</evidence>
<keyword evidence="3" id="KW-1185">Reference proteome</keyword>
<dbReference type="AlphaFoldDB" id="A0A1H6FN27"/>